<dbReference type="GO" id="GO:0000150">
    <property type="term" value="F:DNA strand exchange activity"/>
    <property type="evidence" value="ECO:0007669"/>
    <property type="project" value="InterPro"/>
</dbReference>
<keyword evidence="8" id="KW-1185">Reference proteome</keyword>
<dbReference type="InterPro" id="IPR050639">
    <property type="entry name" value="SSR_resolvase"/>
</dbReference>
<feature type="coiled-coil region" evidence="3">
    <location>
        <begin position="198"/>
        <end position="225"/>
    </location>
</feature>
<feature type="domain" description="Recombinase zinc beta ribbon" evidence="6">
    <location>
        <begin position="81"/>
        <end position="137"/>
    </location>
</feature>
<dbReference type="PANTHER" id="PTHR30461">
    <property type="entry name" value="DNA-INVERTASE FROM LAMBDOID PROPHAGE"/>
    <property type="match status" value="1"/>
</dbReference>
<dbReference type="InterPro" id="IPR011109">
    <property type="entry name" value="DNA_bind_recombinase_dom"/>
</dbReference>
<evidence type="ECO:0000256" key="3">
    <source>
        <dbReference type="SAM" id="Coils"/>
    </source>
</evidence>
<dbReference type="GO" id="GO:0003677">
    <property type="term" value="F:DNA binding"/>
    <property type="evidence" value="ECO:0007669"/>
    <property type="project" value="UniProtKB-KW"/>
</dbReference>
<reference evidence="7 8" key="1">
    <citation type="submission" date="2019-08" db="EMBL/GenBank/DDBJ databases">
        <title>Actinomadura sp. nov. CYP1-5 isolated from mountain soil.</title>
        <authorList>
            <person name="Songsumanus A."/>
            <person name="Kuncharoen N."/>
            <person name="Kudo T."/>
            <person name="Yuki M."/>
            <person name="Igarashi Y."/>
            <person name="Tanasupawat S."/>
        </authorList>
    </citation>
    <scope>NUCLEOTIDE SEQUENCE [LARGE SCALE GENOMIC DNA]</scope>
    <source>
        <strain evidence="7 8">GKU157</strain>
    </source>
</reference>
<dbReference type="InterPro" id="IPR038109">
    <property type="entry name" value="DNA_bind_recomb_sf"/>
</dbReference>
<dbReference type="Proteomes" id="UP000322634">
    <property type="component" value="Unassembled WGS sequence"/>
</dbReference>
<protein>
    <submittedName>
        <fullName evidence="7">Uncharacterized protein</fullName>
    </submittedName>
</protein>
<sequence length="361" mass="41081">MTDAGLYLPATAKWPRRQISEETLRKALRDRYYLGEVKADGVWIEGRHEALVTPEVFERVQRVLDAHSGAGTRRRKHHHYLKGTVWCGRCRKRFIIQPGKGNGGLYFYFMCAGRQDKSCVQPYIPVEVMERAVADHYARAVVLPPEFIQTVREGVIQAARDNAAMSPDERERLERRTQAIDRKESYFLDLAADEEWPKDKLREKLLALRTEKQGIQRATQQAERRLATGRDLLERALDLLERPHELYVTSGKAVRSILNKAFFRKLYVDGDRVTGADLKEPFDVLYRLYEVQRDYAQAGGERWESGREAPDTTRAGLPKESGSSDLDSLIVRLGHDLGHGSSKTVMVGDTGIEPVASTVSR</sequence>
<dbReference type="EMBL" id="VSFF01000022">
    <property type="protein sequence ID" value="TYC07530.1"/>
    <property type="molecule type" value="Genomic_DNA"/>
</dbReference>
<evidence type="ECO:0000256" key="1">
    <source>
        <dbReference type="ARBA" id="ARBA00023125"/>
    </source>
</evidence>
<dbReference type="Pfam" id="PF13408">
    <property type="entry name" value="Zn_ribbon_recom"/>
    <property type="match status" value="1"/>
</dbReference>
<dbReference type="Pfam" id="PF07508">
    <property type="entry name" value="Recombinase"/>
    <property type="match status" value="1"/>
</dbReference>
<comment type="caution">
    <text evidence="7">The sequence shown here is derived from an EMBL/GenBank/DDBJ whole genome shotgun (WGS) entry which is preliminary data.</text>
</comment>
<keyword evidence="2" id="KW-0233">DNA recombination</keyword>
<dbReference type="OrthoDB" id="3217513at2"/>
<dbReference type="AlphaFoldDB" id="A0A5D0TQ45"/>
<evidence type="ECO:0000256" key="2">
    <source>
        <dbReference type="ARBA" id="ARBA00023172"/>
    </source>
</evidence>
<organism evidence="7 8">
    <name type="scientific">Actinomadura syzygii</name>
    <dbReference type="NCBI Taxonomy" id="1427538"/>
    <lineage>
        <taxon>Bacteria</taxon>
        <taxon>Bacillati</taxon>
        <taxon>Actinomycetota</taxon>
        <taxon>Actinomycetes</taxon>
        <taxon>Streptosporangiales</taxon>
        <taxon>Thermomonosporaceae</taxon>
        <taxon>Actinomadura</taxon>
    </lineage>
</organism>
<accession>A0A5D0TQ45</accession>
<evidence type="ECO:0000259" key="6">
    <source>
        <dbReference type="Pfam" id="PF13408"/>
    </source>
</evidence>
<feature type="domain" description="Recombinase" evidence="5">
    <location>
        <begin position="4"/>
        <end position="65"/>
    </location>
</feature>
<dbReference type="InterPro" id="IPR025827">
    <property type="entry name" value="Zn_ribbon_recom_dom"/>
</dbReference>
<dbReference type="PANTHER" id="PTHR30461:SF2">
    <property type="entry name" value="SERINE RECOMBINASE PINE-RELATED"/>
    <property type="match status" value="1"/>
</dbReference>
<name>A0A5D0TQ45_9ACTN</name>
<feature type="region of interest" description="Disordered" evidence="4">
    <location>
        <begin position="299"/>
        <end position="324"/>
    </location>
</feature>
<gene>
    <name evidence="7" type="ORF">FXF65_42425</name>
</gene>
<proteinExistence type="predicted"/>
<feature type="region of interest" description="Disordered" evidence="4">
    <location>
        <begin position="342"/>
        <end position="361"/>
    </location>
</feature>
<evidence type="ECO:0000313" key="7">
    <source>
        <dbReference type="EMBL" id="TYC07530.1"/>
    </source>
</evidence>
<dbReference type="Gene3D" id="3.90.1750.20">
    <property type="entry name" value="Putative Large Serine Recombinase, Chain B, Domain 2"/>
    <property type="match status" value="1"/>
</dbReference>
<evidence type="ECO:0000313" key="8">
    <source>
        <dbReference type="Proteomes" id="UP000322634"/>
    </source>
</evidence>
<evidence type="ECO:0000256" key="4">
    <source>
        <dbReference type="SAM" id="MobiDB-lite"/>
    </source>
</evidence>
<feature type="compositionally biased region" description="Basic and acidic residues" evidence="4">
    <location>
        <begin position="301"/>
        <end position="311"/>
    </location>
</feature>
<evidence type="ECO:0000259" key="5">
    <source>
        <dbReference type="Pfam" id="PF07508"/>
    </source>
</evidence>
<keyword evidence="1" id="KW-0238">DNA-binding</keyword>
<keyword evidence="3" id="KW-0175">Coiled coil</keyword>